<evidence type="ECO:0000313" key="3">
    <source>
        <dbReference type="EMBL" id="SCU78596.1"/>
    </source>
</evidence>
<dbReference type="InterPro" id="IPR052292">
    <property type="entry name" value="Glucose_repression_reg"/>
</dbReference>
<feature type="compositionally biased region" description="Polar residues" evidence="1">
    <location>
        <begin position="69"/>
        <end position="82"/>
    </location>
</feature>
<feature type="compositionally biased region" description="Polar residues" evidence="1">
    <location>
        <begin position="625"/>
        <end position="637"/>
    </location>
</feature>
<dbReference type="PANTHER" id="PTHR28051">
    <property type="entry name" value="PROTEIN MTL1-RELATED"/>
    <property type="match status" value="1"/>
</dbReference>
<proteinExistence type="predicted"/>
<sequence length="904" mass="99821">MSNNLASYFGNERDSPNGVSGTSGVVAEDDDMGPSVSMAVEAENDEDFRRSTFNLKRTRSMGLLDGHSDSQTTDGTPMSGSASPEHDSNSPPMGPSESTSPPVPEAGNYLIPHDDNDIMHEPKRHVDYLSHQWNESEISQSWKYIILKKKRQNEDLVNAARLENASWRTWAKARNHLRTVSPEAVNWSKDSDVTWLYGPVVRQKSNDQAQGADEECGYGSDDETSKRLTTFKPKNRTSKGPKPILKKRTVSEIIEENSLWRLNVARQHKKNLSSTQAMMDGYGNHLDAADDYDVLAAKVNAQYYSSRPPSQPSPQFPNTHEGHGDDERHDNQLLQNQQQDTKSQHDDCLSAAAEEDIVNSEQASPNKSPTPALESILTSPSRKAPKAVCEQKDRHIHFNDRVEQCMALSFHSDDDDDDNESDDDSMDESGIEGSAHHEYPKVRKEQSRSGHKDLRQTSDSDQDLNSSSSDEEEAGLFINARLSRKSDGIHTPTDYASLSSEAGSSKSSITAPIIKFLPATTLNYGSDEEDYDDDDDYYGNNAVSHNVNTFRGYDYMYDYNSVYTGDTSSFMAVNNYDMVDVPEGLQTPIEEHEGQPMLSDQNSSESQLPSGPTGKKGFSLDSDTDSYGSNGESQFIEDSQVKGSDDDDEDLEGLPGLKRTSSLGLSNTTSLQNLNSSAPAIPQTHSFISGKPLRPANQPWDVSGDISTASKNLPVRSTKKFSFDSGSESDSNSDSDQGTKIGNEIKSTYKSGNSNENENVVELRSKASDSPRAESSSNKHVYKDPTRGTAVSPMPKSQEQKIPTGSLVSMVSSSGDSRTSLSDVAISGYISPRNESMQSVVAKEKMVDNDKSKFTDVDRMNKNLEDWHLESHDDSTDDAHPENVQKMMNSARDIANKYLHSWKK</sequence>
<feature type="compositionally biased region" description="Polar residues" evidence="1">
    <location>
        <begin position="745"/>
        <end position="754"/>
    </location>
</feature>
<reference evidence="4" key="1">
    <citation type="submission" date="2016-03" db="EMBL/GenBank/DDBJ databases">
        <authorList>
            <person name="Devillers Hugo."/>
        </authorList>
    </citation>
    <scope>NUCLEOTIDE SEQUENCE [LARGE SCALE GENOMIC DNA]</scope>
</reference>
<feature type="compositionally biased region" description="Acidic residues" evidence="1">
    <location>
        <begin position="413"/>
        <end position="430"/>
    </location>
</feature>
<feature type="compositionally biased region" description="Polar residues" evidence="1">
    <location>
        <begin position="598"/>
        <end position="610"/>
    </location>
</feature>
<feature type="compositionally biased region" description="Low complexity" evidence="1">
    <location>
        <begin position="723"/>
        <end position="736"/>
    </location>
</feature>
<keyword evidence="4" id="KW-1185">Reference proteome</keyword>
<feature type="region of interest" description="Disordered" evidence="1">
    <location>
        <begin position="411"/>
        <end position="473"/>
    </location>
</feature>
<feature type="compositionally biased region" description="Low complexity" evidence="1">
    <location>
        <begin position="653"/>
        <end position="677"/>
    </location>
</feature>
<protein>
    <submittedName>
        <fullName evidence="3">LANO_0A03422g1_1</fullName>
    </submittedName>
</protein>
<gene>
    <name evidence="3" type="ORF">LANO_0A03422G</name>
</gene>
<dbReference type="AlphaFoldDB" id="A0A1G4IPI6"/>
<feature type="compositionally biased region" description="Polar residues" evidence="1">
    <location>
        <begin position="359"/>
        <end position="369"/>
    </location>
</feature>
<evidence type="ECO:0000259" key="2">
    <source>
        <dbReference type="Pfam" id="PF08550"/>
    </source>
</evidence>
<accession>A0A1G4IPI6</accession>
<dbReference type="GO" id="GO:0007039">
    <property type="term" value="P:protein catabolic process in the vacuole"/>
    <property type="evidence" value="ECO:0007669"/>
    <property type="project" value="TreeGrafter"/>
</dbReference>
<dbReference type="GO" id="GO:0005773">
    <property type="term" value="C:vacuole"/>
    <property type="evidence" value="ECO:0007669"/>
    <property type="project" value="GOC"/>
</dbReference>
<evidence type="ECO:0000313" key="4">
    <source>
        <dbReference type="Proteomes" id="UP000189911"/>
    </source>
</evidence>
<feature type="compositionally biased region" description="Acidic residues" evidence="1">
    <location>
        <begin position="212"/>
        <end position="222"/>
    </location>
</feature>
<organism evidence="3 4">
    <name type="scientific">Lachancea nothofagi CBS 11611</name>
    <dbReference type="NCBI Taxonomy" id="1266666"/>
    <lineage>
        <taxon>Eukaryota</taxon>
        <taxon>Fungi</taxon>
        <taxon>Dikarya</taxon>
        <taxon>Ascomycota</taxon>
        <taxon>Saccharomycotina</taxon>
        <taxon>Saccharomycetes</taxon>
        <taxon>Saccharomycetales</taxon>
        <taxon>Saccharomycetaceae</taxon>
        <taxon>Lachancea</taxon>
    </lineage>
</organism>
<feature type="domain" description="Nitrogen regulatory protein areA GATA-like" evidence="2">
    <location>
        <begin position="141"/>
        <end position="172"/>
    </location>
</feature>
<dbReference type="EMBL" id="LT598449">
    <property type="protein sequence ID" value="SCU78596.1"/>
    <property type="molecule type" value="Genomic_DNA"/>
</dbReference>
<dbReference type="OrthoDB" id="5563539at2759"/>
<feature type="region of interest" description="Disordered" evidence="1">
    <location>
        <begin position="1"/>
        <end position="113"/>
    </location>
</feature>
<dbReference type="Proteomes" id="UP000189911">
    <property type="component" value="Chromosome A"/>
</dbReference>
<feature type="compositionally biased region" description="Basic and acidic residues" evidence="1">
    <location>
        <begin position="761"/>
        <end position="772"/>
    </location>
</feature>
<dbReference type="InterPro" id="IPR013860">
    <property type="entry name" value="AreA_GATA"/>
</dbReference>
<evidence type="ECO:0000256" key="1">
    <source>
        <dbReference type="SAM" id="MobiDB-lite"/>
    </source>
</evidence>
<dbReference type="GO" id="GO:0042149">
    <property type="term" value="P:cellular response to glucose starvation"/>
    <property type="evidence" value="ECO:0007669"/>
    <property type="project" value="TreeGrafter"/>
</dbReference>
<dbReference type="PANTHER" id="PTHR28051:SF1">
    <property type="entry name" value="PROTEIN MTL1-RELATED"/>
    <property type="match status" value="1"/>
</dbReference>
<feature type="region of interest" description="Disordered" evidence="1">
    <location>
        <begin position="357"/>
        <end position="388"/>
    </location>
</feature>
<feature type="region of interest" description="Disordered" evidence="1">
    <location>
        <begin position="206"/>
        <end position="226"/>
    </location>
</feature>
<feature type="compositionally biased region" description="Basic and acidic residues" evidence="1">
    <location>
        <begin position="434"/>
        <end position="458"/>
    </location>
</feature>
<feature type="compositionally biased region" description="Low complexity" evidence="1">
    <location>
        <begin position="804"/>
        <end position="819"/>
    </location>
</feature>
<feature type="region of interest" description="Disordered" evidence="1">
    <location>
        <begin position="304"/>
        <end position="328"/>
    </location>
</feature>
<feature type="region of interest" description="Disordered" evidence="1">
    <location>
        <begin position="593"/>
        <end position="819"/>
    </location>
</feature>
<dbReference type="Pfam" id="PF08550">
    <property type="entry name" value="GATA_AreA"/>
    <property type="match status" value="1"/>
</dbReference>
<name>A0A1G4IPI6_9SACH</name>